<dbReference type="AlphaFoldDB" id="A0A2N5EC81"/>
<accession>A0A2N5EC81</accession>
<dbReference type="RefSeq" id="WP_101815569.1">
    <property type="nucleotide sequence ID" value="NZ_PJZF01000004.1"/>
</dbReference>
<keyword evidence="2" id="KW-1185">Reference proteome</keyword>
<name>A0A2N5EC81_9GAMM</name>
<evidence type="ECO:0000313" key="2">
    <source>
        <dbReference type="Proteomes" id="UP000234240"/>
    </source>
</evidence>
<proteinExistence type="predicted"/>
<gene>
    <name evidence="1" type="ORF">CYR55_06830</name>
</gene>
<evidence type="ECO:0000313" key="1">
    <source>
        <dbReference type="EMBL" id="PLR39753.1"/>
    </source>
</evidence>
<dbReference type="OrthoDB" id="5442820at2"/>
<dbReference type="Proteomes" id="UP000234240">
    <property type="component" value="Unassembled WGS sequence"/>
</dbReference>
<sequence>MFYGDKAKFSGALTFNSGLKDQRVSIPTGEDSVDQSNRVNQMMLLSLQYSPFSYWFANVTFRMPVREVNKYSPDFRYSFGYDDWHPNTFSLVYGNYGDNRFFPTSDNRRTYPEQGSWTFAYKFTLPKAVEKHLLLQKGDAMTCQVGTTWVPRFYSLEANDRLKNKHVLLGGCGYSFVQHYFIRFTAFYYPDSSQQQPWDADYTYSFGYSAYKPGTFSIQYNNYSGTRYPWHKDSNANFREGTISLIYYIPF</sequence>
<reference evidence="1 2" key="1">
    <citation type="submission" date="2017-12" db="EMBL/GenBank/DDBJ databases">
        <title>Characterization of six clinical isolates of Enterochimera gen. nov., a novel genus of the Yersiniaciae family and the three species Enterochimera arupensis sp. nov., Enterochimera coloradensis sp. nov, and Enterochimera californica sp. nov.</title>
        <authorList>
            <person name="Rossi A."/>
            <person name="Fisher M."/>
        </authorList>
    </citation>
    <scope>NUCLEOTIDE SEQUENCE [LARGE SCALE GENOMIC DNA]</scope>
    <source>
        <strain evidence="2">2015-Iso6</strain>
    </source>
</reference>
<organism evidence="1 2">
    <name type="scientific">Chimaeribacter californicus</name>
    <dbReference type="NCBI Taxonomy" id="2060067"/>
    <lineage>
        <taxon>Bacteria</taxon>
        <taxon>Pseudomonadati</taxon>
        <taxon>Pseudomonadota</taxon>
        <taxon>Gammaproteobacteria</taxon>
        <taxon>Enterobacterales</taxon>
        <taxon>Yersiniaceae</taxon>
        <taxon>Chimaeribacter</taxon>
    </lineage>
</organism>
<dbReference type="EMBL" id="PJZF01000004">
    <property type="protein sequence ID" value="PLR39753.1"/>
    <property type="molecule type" value="Genomic_DNA"/>
</dbReference>
<comment type="caution">
    <text evidence="1">The sequence shown here is derived from an EMBL/GenBank/DDBJ whole genome shotgun (WGS) entry which is preliminary data.</text>
</comment>
<protein>
    <submittedName>
        <fullName evidence="1">Uncharacterized protein</fullName>
    </submittedName>
</protein>